<dbReference type="OrthoDB" id="3538613at2"/>
<comment type="caution">
    <text evidence="1">The sequence shown here is derived from an EMBL/GenBank/DDBJ whole genome shotgun (WGS) entry which is preliminary data.</text>
</comment>
<reference evidence="1 2" key="1">
    <citation type="submission" date="2019-10" db="EMBL/GenBank/DDBJ databases">
        <title>Whole genome shotgun sequence of Acrocarpospora macrocephala NBRC 16266.</title>
        <authorList>
            <person name="Ichikawa N."/>
            <person name="Kimura A."/>
            <person name="Kitahashi Y."/>
            <person name="Komaki H."/>
            <person name="Oguchi A."/>
        </authorList>
    </citation>
    <scope>NUCLEOTIDE SEQUENCE [LARGE SCALE GENOMIC DNA]</scope>
    <source>
        <strain evidence="1 2">NBRC 16266</strain>
    </source>
</reference>
<evidence type="ECO:0000313" key="1">
    <source>
        <dbReference type="EMBL" id="GES07380.1"/>
    </source>
</evidence>
<dbReference type="AlphaFoldDB" id="A0A5M3WGG4"/>
<name>A0A5M3WGG4_9ACTN</name>
<keyword evidence="2" id="KW-1185">Reference proteome</keyword>
<accession>A0A5M3WGG4</accession>
<gene>
    <name evidence="1" type="ORF">Amac_009750</name>
</gene>
<evidence type="ECO:0000313" key="2">
    <source>
        <dbReference type="Proteomes" id="UP000331127"/>
    </source>
</evidence>
<proteinExistence type="predicted"/>
<dbReference type="Proteomes" id="UP000331127">
    <property type="component" value="Unassembled WGS sequence"/>
</dbReference>
<organism evidence="1 2">
    <name type="scientific">Acrocarpospora macrocephala</name>
    <dbReference type="NCBI Taxonomy" id="150177"/>
    <lineage>
        <taxon>Bacteria</taxon>
        <taxon>Bacillati</taxon>
        <taxon>Actinomycetota</taxon>
        <taxon>Actinomycetes</taxon>
        <taxon>Streptosporangiales</taxon>
        <taxon>Streptosporangiaceae</taxon>
        <taxon>Acrocarpospora</taxon>
    </lineage>
</organism>
<sequence>MIPHGRTAITGAQAAEIMGLNPKTFRNRGVARQAGAPKPLTVPGRKTPLWDRAQWEAYAAGRELPVWKVGTGGHPLDRLDTIEAAELLGVEPDTLHRYRAEGRLAGVDVCGVPHYWRGELEYRRDNPGAPGRPRKAG</sequence>
<protein>
    <submittedName>
        <fullName evidence="1">Uncharacterized protein</fullName>
    </submittedName>
</protein>
<dbReference type="EMBL" id="BLAE01000006">
    <property type="protein sequence ID" value="GES07380.1"/>
    <property type="molecule type" value="Genomic_DNA"/>
</dbReference>
<dbReference type="RefSeq" id="WP_155353093.1">
    <property type="nucleotide sequence ID" value="NZ_BAAAHL010000012.1"/>
</dbReference>